<dbReference type="GO" id="GO:0015074">
    <property type="term" value="P:DNA integration"/>
    <property type="evidence" value="ECO:0007669"/>
    <property type="project" value="InterPro"/>
</dbReference>
<dbReference type="RefSeq" id="WP_146683207.1">
    <property type="nucleotide sequence ID" value="NZ_CP019646.1"/>
</dbReference>
<dbReference type="OrthoDB" id="239066at2"/>
<evidence type="ECO:0000313" key="2">
    <source>
        <dbReference type="EMBL" id="AQQ70984.1"/>
    </source>
</evidence>
<name>A0A1Q2MEB4_9BACT</name>
<evidence type="ECO:0000259" key="1">
    <source>
        <dbReference type="PROSITE" id="PS50994"/>
    </source>
</evidence>
<feature type="domain" description="Integrase catalytic" evidence="1">
    <location>
        <begin position="43"/>
        <end position="219"/>
    </location>
</feature>
<dbReference type="Proteomes" id="UP000188181">
    <property type="component" value="Chromosome"/>
</dbReference>
<dbReference type="InterPro" id="IPR001584">
    <property type="entry name" value="Integrase_cat-core"/>
</dbReference>
<proteinExistence type="predicted"/>
<organism evidence="2 3">
    <name type="scientific">Limihaloglobus sulfuriphilus</name>
    <dbReference type="NCBI Taxonomy" id="1851148"/>
    <lineage>
        <taxon>Bacteria</taxon>
        <taxon>Pseudomonadati</taxon>
        <taxon>Planctomycetota</taxon>
        <taxon>Phycisphaerae</taxon>
        <taxon>Sedimentisphaerales</taxon>
        <taxon>Sedimentisphaeraceae</taxon>
        <taxon>Limihaloglobus</taxon>
    </lineage>
</organism>
<evidence type="ECO:0000313" key="3">
    <source>
        <dbReference type="Proteomes" id="UP000188181"/>
    </source>
</evidence>
<reference evidence="3" key="1">
    <citation type="submission" date="2017-02" db="EMBL/GenBank/DDBJ databases">
        <title>Comparative genomics and description of representatives of a novel lineage of planctomycetes thriving in anoxic sediments.</title>
        <authorList>
            <person name="Spring S."/>
            <person name="Bunk B."/>
            <person name="Sproer C."/>
        </authorList>
    </citation>
    <scope>NUCLEOTIDE SEQUENCE [LARGE SCALE GENOMIC DNA]</scope>
    <source>
        <strain evidence="3">SM-Chi-D1</strain>
    </source>
</reference>
<dbReference type="PROSITE" id="PS50994">
    <property type="entry name" value="INTEGRASE"/>
    <property type="match status" value="1"/>
</dbReference>
<dbReference type="Pfam" id="PF13683">
    <property type="entry name" value="rve_3"/>
    <property type="match status" value="1"/>
</dbReference>
<dbReference type="KEGG" id="pbas:SMSP2_01348"/>
<dbReference type="InterPro" id="IPR036397">
    <property type="entry name" value="RNaseH_sf"/>
</dbReference>
<keyword evidence="3" id="KW-1185">Reference proteome</keyword>
<dbReference type="AlphaFoldDB" id="A0A1Q2MEB4"/>
<sequence length="248" mass="28850">MARENEWGYKRIQGELKKLEIEISKTSVANILIRNGLPPSPERKGLPWREFLSRHEGVFLCADMFQKEVWTFRGLRTAYVFFVLHLQTRRVVFTNATFSPTNDWLKQQTRHVLWECEDLGIEPRFFLRDNDVLYPDDMDMILKSSGVDTVKTPYQAPNANSHSERYVLSCKRGCLDHLLIFGLSHLQHVLNCYTAYFNSHRPHQGINNKIPDEYNKKSKGGSKISFKHAMVARKDFLGGLLKSYRRAA</sequence>
<protein>
    <recommendedName>
        <fullName evidence="1">Integrase catalytic domain-containing protein</fullName>
    </recommendedName>
</protein>
<dbReference type="InterPro" id="IPR012337">
    <property type="entry name" value="RNaseH-like_sf"/>
</dbReference>
<accession>A0A1Q2MEB4</accession>
<dbReference type="STRING" id="1851148.SMSP2_01348"/>
<dbReference type="Gene3D" id="3.30.420.10">
    <property type="entry name" value="Ribonuclease H-like superfamily/Ribonuclease H"/>
    <property type="match status" value="1"/>
</dbReference>
<dbReference type="GO" id="GO:0003676">
    <property type="term" value="F:nucleic acid binding"/>
    <property type="evidence" value="ECO:0007669"/>
    <property type="project" value="InterPro"/>
</dbReference>
<gene>
    <name evidence="2" type="ORF">SMSP2_01348</name>
</gene>
<dbReference type="EMBL" id="CP019646">
    <property type="protein sequence ID" value="AQQ70984.1"/>
    <property type="molecule type" value="Genomic_DNA"/>
</dbReference>
<dbReference type="SUPFAM" id="SSF53098">
    <property type="entry name" value="Ribonuclease H-like"/>
    <property type="match status" value="1"/>
</dbReference>